<feature type="region of interest" description="Disordered" evidence="5">
    <location>
        <begin position="1"/>
        <end position="29"/>
    </location>
</feature>
<dbReference type="EMBL" id="AP022608">
    <property type="protein sequence ID" value="BBZ17642.1"/>
    <property type="molecule type" value="Genomic_DNA"/>
</dbReference>
<dbReference type="Proteomes" id="UP000466187">
    <property type="component" value="Chromosome"/>
</dbReference>
<dbReference type="SUPFAM" id="SSF46689">
    <property type="entry name" value="Homeodomain-like"/>
    <property type="match status" value="1"/>
</dbReference>
<dbReference type="SUPFAM" id="SSF48498">
    <property type="entry name" value="Tetracyclin repressor-like, C-terminal domain"/>
    <property type="match status" value="1"/>
</dbReference>
<dbReference type="GO" id="GO:0003700">
    <property type="term" value="F:DNA-binding transcription factor activity"/>
    <property type="evidence" value="ECO:0007669"/>
    <property type="project" value="TreeGrafter"/>
</dbReference>
<accession>A0A7I7WL31</accession>
<organism evidence="7 8">
    <name type="scientific">Mycolicibacterium gadium</name>
    <name type="common">Mycobacterium gadium</name>
    <dbReference type="NCBI Taxonomy" id="1794"/>
    <lineage>
        <taxon>Bacteria</taxon>
        <taxon>Bacillati</taxon>
        <taxon>Actinomycetota</taxon>
        <taxon>Actinomycetes</taxon>
        <taxon>Mycobacteriales</taxon>
        <taxon>Mycobacteriaceae</taxon>
        <taxon>Mycolicibacterium</taxon>
    </lineage>
</organism>
<dbReference type="PROSITE" id="PS01081">
    <property type="entry name" value="HTH_TETR_1"/>
    <property type="match status" value="1"/>
</dbReference>
<dbReference type="PROSITE" id="PS50977">
    <property type="entry name" value="HTH_TETR_2"/>
    <property type="match status" value="1"/>
</dbReference>
<keyword evidence="1" id="KW-0805">Transcription regulation</keyword>
<dbReference type="Gene3D" id="1.10.357.10">
    <property type="entry name" value="Tetracycline Repressor, domain 2"/>
    <property type="match status" value="1"/>
</dbReference>
<evidence type="ECO:0000313" key="7">
    <source>
        <dbReference type="EMBL" id="BBZ17642.1"/>
    </source>
</evidence>
<keyword evidence="2 4" id="KW-0238">DNA-binding</keyword>
<dbReference type="Pfam" id="PF02909">
    <property type="entry name" value="TetR_C_1"/>
    <property type="match status" value="1"/>
</dbReference>
<protein>
    <recommendedName>
        <fullName evidence="6">HTH tetR-type domain-containing protein</fullName>
    </recommendedName>
</protein>
<dbReference type="KEGG" id="mgad:MGAD_19770"/>
<evidence type="ECO:0000256" key="3">
    <source>
        <dbReference type="ARBA" id="ARBA00023163"/>
    </source>
</evidence>
<dbReference type="InterPro" id="IPR023772">
    <property type="entry name" value="DNA-bd_HTH_TetR-type_CS"/>
</dbReference>
<reference evidence="7 8" key="1">
    <citation type="journal article" date="2019" name="Emerg. Microbes Infect.">
        <title>Comprehensive subspecies identification of 175 nontuberculous mycobacteria species based on 7547 genomic profiles.</title>
        <authorList>
            <person name="Matsumoto Y."/>
            <person name="Kinjo T."/>
            <person name="Motooka D."/>
            <person name="Nabeya D."/>
            <person name="Jung N."/>
            <person name="Uechi K."/>
            <person name="Horii T."/>
            <person name="Iida T."/>
            <person name="Fujita J."/>
            <person name="Nakamura S."/>
        </authorList>
    </citation>
    <scope>NUCLEOTIDE SEQUENCE [LARGE SCALE GENOMIC DNA]</scope>
    <source>
        <strain evidence="7 8">JCM 12688</strain>
    </source>
</reference>
<dbReference type="AlphaFoldDB" id="A0A7I7WL31"/>
<dbReference type="InterPro" id="IPR009057">
    <property type="entry name" value="Homeodomain-like_sf"/>
</dbReference>
<evidence type="ECO:0000256" key="1">
    <source>
        <dbReference type="ARBA" id="ARBA00023015"/>
    </source>
</evidence>
<dbReference type="GO" id="GO:0000976">
    <property type="term" value="F:transcription cis-regulatory region binding"/>
    <property type="evidence" value="ECO:0007669"/>
    <property type="project" value="TreeGrafter"/>
</dbReference>
<sequence length="380" mass="41933">MADINVYRSLPSTPADDAQSTNASDAMLPGETTSTIVRVEFVDRVGQALADGEIHRISRFRSIDRDDEYASPALRQDFVRHPSPFAATLETLTIGLTVKKRNGGTVRLTARAEGRHTCVDADQRAIAGTFSPPVEMEVPFVARQATAEKRPRRERGSINPDDIIKGAFELAEEVGIDNLSMPLLGKHLGVGVTSIYWYFRKKDDLLNAMTDRALRQYVFATPYVEAKDWRETLRNHARSMRKTFLGNPILSDLILIRSALSPRTARLGVQEVEKAIASLTEAGLSADDAFDTYSAVSVHVRGSVVLQRLREKNRAADDGPADIDEAMAIDSESTPLLALVTEKGHHLGAADEKNFEFGLECILDHAGRLIDEAKKPARKR</sequence>
<dbReference type="Pfam" id="PF00440">
    <property type="entry name" value="TetR_N"/>
    <property type="match status" value="1"/>
</dbReference>
<dbReference type="PANTHER" id="PTHR30055:SF207">
    <property type="entry name" value="HTH-TYPE TRANSCRIPTIONAL REPRESSOR FATR"/>
    <property type="match status" value="1"/>
</dbReference>
<dbReference type="InterPro" id="IPR050109">
    <property type="entry name" value="HTH-type_TetR-like_transc_reg"/>
</dbReference>
<dbReference type="Gene3D" id="1.10.10.60">
    <property type="entry name" value="Homeodomain-like"/>
    <property type="match status" value="1"/>
</dbReference>
<keyword evidence="3" id="KW-0804">Transcription</keyword>
<proteinExistence type="predicted"/>
<dbReference type="InterPro" id="IPR001647">
    <property type="entry name" value="HTH_TetR"/>
</dbReference>
<gene>
    <name evidence="7" type="ORF">MGAD_19770</name>
</gene>
<evidence type="ECO:0000313" key="8">
    <source>
        <dbReference type="Proteomes" id="UP000466187"/>
    </source>
</evidence>
<feature type="domain" description="HTH tetR-type" evidence="6">
    <location>
        <begin position="157"/>
        <end position="217"/>
    </location>
</feature>
<evidence type="ECO:0000256" key="2">
    <source>
        <dbReference type="ARBA" id="ARBA00023125"/>
    </source>
</evidence>
<dbReference type="GO" id="GO:0045892">
    <property type="term" value="P:negative regulation of DNA-templated transcription"/>
    <property type="evidence" value="ECO:0007669"/>
    <property type="project" value="InterPro"/>
</dbReference>
<dbReference type="PANTHER" id="PTHR30055">
    <property type="entry name" value="HTH-TYPE TRANSCRIPTIONAL REGULATOR RUTR"/>
    <property type="match status" value="1"/>
</dbReference>
<evidence type="ECO:0000256" key="5">
    <source>
        <dbReference type="SAM" id="MobiDB-lite"/>
    </source>
</evidence>
<feature type="DNA-binding region" description="H-T-H motif" evidence="4">
    <location>
        <begin position="180"/>
        <end position="199"/>
    </location>
</feature>
<evidence type="ECO:0000259" key="6">
    <source>
        <dbReference type="PROSITE" id="PS50977"/>
    </source>
</evidence>
<dbReference type="InterPro" id="IPR004111">
    <property type="entry name" value="Repressor_TetR_C"/>
</dbReference>
<evidence type="ECO:0000256" key="4">
    <source>
        <dbReference type="PROSITE-ProRule" id="PRU00335"/>
    </source>
</evidence>
<dbReference type="InterPro" id="IPR036271">
    <property type="entry name" value="Tet_transcr_reg_TetR-rel_C_sf"/>
</dbReference>
<name>A0A7I7WL31_MYCGU</name>